<gene>
    <name evidence="2" type="ORF">C8D97_10253</name>
</gene>
<dbReference type="AlphaFoldDB" id="A0A316FZU8"/>
<dbReference type="EMBL" id="QGGU01000002">
    <property type="protein sequence ID" value="PWK53665.1"/>
    <property type="molecule type" value="Genomic_DNA"/>
</dbReference>
<reference evidence="2 3" key="1">
    <citation type="submission" date="2018-05" db="EMBL/GenBank/DDBJ databases">
        <title>Genomic Encyclopedia of Type Strains, Phase IV (KMG-IV): sequencing the most valuable type-strain genomes for metagenomic binning, comparative biology and taxonomic classification.</title>
        <authorList>
            <person name="Goeker M."/>
        </authorList>
    </citation>
    <scope>NUCLEOTIDE SEQUENCE [LARGE SCALE GENOMIC DNA]</scope>
    <source>
        <strain evidence="2 3">DSM 25350</strain>
    </source>
</reference>
<dbReference type="InterPro" id="IPR029044">
    <property type="entry name" value="Nucleotide-diphossugar_trans"/>
</dbReference>
<dbReference type="GO" id="GO:0016740">
    <property type="term" value="F:transferase activity"/>
    <property type="evidence" value="ECO:0007669"/>
    <property type="project" value="UniProtKB-KW"/>
</dbReference>
<evidence type="ECO:0000313" key="2">
    <source>
        <dbReference type="EMBL" id="PWK53665.1"/>
    </source>
</evidence>
<organism evidence="2 3">
    <name type="scientific">Pleionea mediterranea</name>
    <dbReference type="NCBI Taxonomy" id="523701"/>
    <lineage>
        <taxon>Bacteria</taxon>
        <taxon>Pseudomonadati</taxon>
        <taxon>Pseudomonadota</taxon>
        <taxon>Gammaproteobacteria</taxon>
        <taxon>Oceanospirillales</taxon>
        <taxon>Pleioneaceae</taxon>
        <taxon>Pleionea</taxon>
    </lineage>
</organism>
<feature type="domain" description="Glycosyltransferase 2-like" evidence="1">
    <location>
        <begin position="41"/>
        <end position="187"/>
    </location>
</feature>
<sequence length="528" mass="60893">MGLWRVKLGGASQRKKLASAGTVEFNQKATPMPEAKSSGITVILTAYRRAEYLADQIKALRNQSVPPDEIWVWSNQSEEDLLDVSELADRVVASNTNWLFWGRFALAHLVRTEFVAFFDDDILPQPRWFENCLNTIKAGNDGILGGSGVLLPESGGYSSKQKAGWNGLHSTETQVVDLVGHAWFFRKRHINFMWREEPAFWDNGEDIHLSYMALKHGGVETFVPPHPEHDETLWSCRPDFGKTVGRMKVATYKTKDHRDTRSQIVNRYLADGWQQVWQRVSKSDTRQRQFKTELEWFNQKLSDHQSFSLVRFGDGEMLVINGEAVDLSEKCNGEHKYTPGDERDESYRSVLEQSLLFRHPQYFIGLPCRCCVGDQHCERLRAQSQQPDAQLTWANLFVNANYPRFLESTLPLLNDRQVVMVCHEQATFDDLPFKVTEDFRVGKNAWTEDFDRLLKEITLFIEDNNIQNHVFIFCAGVLSNMLIYKLTETYPNNTYLDTGSVFDDMMGLGQTRKYLKGSKRRLTKECVW</sequence>
<comment type="caution">
    <text evidence="2">The sequence shown here is derived from an EMBL/GenBank/DDBJ whole genome shotgun (WGS) entry which is preliminary data.</text>
</comment>
<keyword evidence="3" id="KW-1185">Reference proteome</keyword>
<dbReference type="InterPro" id="IPR001173">
    <property type="entry name" value="Glyco_trans_2-like"/>
</dbReference>
<accession>A0A316FZU8</accession>
<name>A0A316FZU8_9GAMM</name>
<keyword evidence="2" id="KW-0808">Transferase</keyword>
<proteinExistence type="predicted"/>
<dbReference type="SUPFAM" id="SSF53448">
    <property type="entry name" value="Nucleotide-diphospho-sugar transferases"/>
    <property type="match status" value="1"/>
</dbReference>
<evidence type="ECO:0000259" key="1">
    <source>
        <dbReference type="Pfam" id="PF00535"/>
    </source>
</evidence>
<evidence type="ECO:0000313" key="3">
    <source>
        <dbReference type="Proteomes" id="UP000245790"/>
    </source>
</evidence>
<dbReference type="Pfam" id="PF00535">
    <property type="entry name" value="Glycos_transf_2"/>
    <property type="match status" value="1"/>
</dbReference>
<dbReference type="Proteomes" id="UP000245790">
    <property type="component" value="Unassembled WGS sequence"/>
</dbReference>
<dbReference type="Gene3D" id="3.90.550.10">
    <property type="entry name" value="Spore Coat Polysaccharide Biosynthesis Protein SpsA, Chain A"/>
    <property type="match status" value="1"/>
</dbReference>
<protein>
    <submittedName>
        <fullName evidence="2">Glycosyl transferase family 2</fullName>
    </submittedName>
</protein>
<dbReference type="CDD" id="cd00761">
    <property type="entry name" value="Glyco_tranf_GTA_type"/>
    <property type="match status" value="1"/>
</dbReference>